<organism evidence="1 2">
    <name type="scientific">Hymenoscyphus fraxineus</name>
    <dbReference type="NCBI Taxonomy" id="746836"/>
    <lineage>
        <taxon>Eukaryota</taxon>
        <taxon>Fungi</taxon>
        <taxon>Dikarya</taxon>
        <taxon>Ascomycota</taxon>
        <taxon>Pezizomycotina</taxon>
        <taxon>Leotiomycetes</taxon>
        <taxon>Helotiales</taxon>
        <taxon>Helotiaceae</taxon>
        <taxon>Hymenoscyphus</taxon>
    </lineage>
</organism>
<dbReference type="AlphaFoldDB" id="A0A9N9PYJ6"/>
<comment type="caution">
    <text evidence="1">The sequence shown here is derived from an EMBL/GenBank/DDBJ whole genome shotgun (WGS) entry which is preliminary data.</text>
</comment>
<protein>
    <submittedName>
        <fullName evidence="1">Uncharacterized protein</fullName>
    </submittedName>
</protein>
<evidence type="ECO:0000313" key="2">
    <source>
        <dbReference type="Proteomes" id="UP000696280"/>
    </source>
</evidence>
<gene>
    <name evidence="1" type="ORF">HYFRA_00008159</name>
</gene>
<sequence length="70" mass="8480">MCLNSFLMRYTILRAQRPREEEEAPEQRGQQWWTVAVYAMYDVRLTVHVQHRASTLQDRPQRVRCMTFGH</sequence>
<dbReference type="Proteomes" id="UP000696280">
    <property type="component" value="Unassembled WGS sequence"/>
</dbReference>
<evidence type="ECO:0000313" key="1">
    <source>
        <dbReference type="EMBL" id="CAG8960440.1"/>
    </source>
</evidence>
<keyword evidence="2" id="KW-1185">Reference proteome</keyword>
<reference evidence="1" key="1">
    <citation type="submission" date="2021-07" db="EMBL/GenBank/DDBJ databases">
        <authorList>
            <person name="Durling M."/>
        </authorList>
    </citation>
    <scope>NUCLEOTIDE SEQUENCE</scope>
</reference>
<proteinExistence type="predicted"/>
<dbReference type="EMBL" id="CAJVRL010000099">
    <property type="protein sequence ID" value="CAG8960440.1"/>
    <property type="molecule type" value="Genomic_DNA"/>
</dbReference>
<name>A0A9N9PYJ6_9HELO</name>
<accession>A0A9N9PYJ6</accession>